<evidence type="ECO:0008006" key="2">
    <source>
        <dbReference type="Google" id="ProtNLM"/>
    </source>
</evidence>
<dbReference type="Gene3D" id="2.170.16.10">
    <property type="entry name" value="Hedgehog/Intein (Hint) domain"/>
    <property type="match status" value="1"/>
</dbReference>
<dbReference type="EMBL" id="BK014938">
    <property type="protein sequence ID" value="DAD83489.1"/>
    <property type="molecule type" value="Genomic_DNA"/>
</dbReference>
<evidence type="ECO:0000313" key="1">
    <source>
        <dbReference type="EMBL" id="DAD83489.1"/>
    </source>
</evidence>
<name>A0A8S5MME8_9CAUD</name>
<reference evidence="1" key="1">
    <citation type="journal article" date="2021" name="Proc. Natl. Acad. Sci. U.S.A.">
        <title>A Catalog of Tens of Thousands of Viruses from Human Metagenomes Reveals Hidden Associations with Chronic Diseases.</title>
        <authorList>
            <person name="Tisza M.J."/>
            <person name="Buck C.B."/>
        </authorList>
    </citation>
    <scope>NUCLEOTIDE SEQUENCE</scope>
    <source>
        <strain evidence="1">Ctxc31</strain>
    </source>
</reference>
<dbReference type="SUPFAM" id="SSF51294">
    <property type="entry name" value="Hedgehog/intein (Hint) domain"/>
    <property type="match status" value="1"/>
</dbReference>
<dbReference type="InterPro" id="IPR036844">
    <property type="entry name" value="Hint_dom_sf"/>
</dbReference>
<sequence length="145" mass="16965">MSQFYSGYTEIQTFDGPKWIKDIKVGDLVLTHKNRYKKVKSINKSLILDFNQEIFDLYFVFEDDVKIKEEGIHRIHESSKIILANGRSLEVSKIKPNMLLQLRKNQRGKVSSILKIPKENFPDFSYSIEIESDHSYYADNVCVND</sequence>
<organism evidence="1">
    <name type="scientific">Siphoviridae sp. ctxc31</name>
    <dbReference type="NCBI Taxonomy" id="2826520"/>
    <lineage>
        <taxon>Viruses</taxon>
        <taxon>Duplodnaviria</taxon>
        <taxon>Heunggongvirae</taxon>
        <taxon>Uroviricota</taxon>
        <taxon>Caudoviricetes</taxon>
    </lineage>
</organism>
<protein>
    <recommendedName>
        <fullName evidence="2">Hint domain-containing protein</fullName>
    </recommendedName>
</protein>
<proteinExistence type="predicted"/>
<accession>A0A8S5MME8</accession>